<keyword evidence="8" id="KW-0963">Cytoplasm</keyword>
<dbReference type="GO" id="GO:0000287">
    <property type="term" value="F:magnesium ion binding"/>
    <property type="evidence" value="ECO:0007669"/>
    <property type="project" value="UniProtKB-UniRule"/>
</dbReference>
<keyword evidence="4 8" id="KW-0276">Fatty acid metabolism</keyword>
<keyword evidence="1 8" id="KW-0444">Lipid biosynthesis</keyword>
<proteinExistence type="inferred from homology"/>
<keyword evidence="3 8" id="KW-0479">Metal-binding</keyword>
<comment type="subcellular location">
    <subcellularLocation>
        <location evidence="8">Cytoplasm</location>
    </subcellularLocation>
</comment>
<feature type="binding site" evidence="8">
    <location>
        <position position="55"/>
    </location>
    <ligand>
        <name>Mg(2+)</name>
        <dbReference type="ChEBI" id="CHEBI:18420"/>
    </ligand>
</feature>
<comment type="cofactor">
    <cofactor evidence="8">
        <name>Mg(2+)</name>
        <dbReference type="ChEBI" id="CHEBI:18420"/>
    </cofactor>
</comment>
<dbReference type="GO" id="GO:0006633">
    <property type="term" value="P:fatty acid biosynthetic process"/>
    <property type="evidence" value="ECO:0007669"/>
    <property type="project" value="UniProtKB-UniRule"/>
</dbReference>
<sequence length="123" mass="13710">MNRIGVDITSVDRLKRAVERRPRLLGRLFTADELADAGKGRQRWPRIAARFAAKEALIKAAGGMRGSRYHDIIVRRRPGLPPEVSVSGPLGEWLRRHQYEVAVSLSHEHSYAVAMVTLLCVGA</sequence>
<dbReference type="HAMAP" id="MF_00101">
    <property type="entry name" value="AcpS"/>
    <property type="match status" value="1"/>
</dbReference>
<comment type="similarity">
    <text evidence="8">Belongs to the P-Pant transferase superfamily. AcpS family.</text>
</comment>
<comment type="catalytic activity">
    <reaction evidence="8">
        <text>apo-[ACP] + CoA = holo-[ACP] + adenosine 3',5'-bisphosphate + H(+)</text>
        <dbReference type="Rhea" id="RHEA:12068"/>
        <dbReference type="Rhea" id="RHEA-COMP:9685"/>
        <dbReference type="Rhea" id="RHEA-COMP:9690"/>
        <dbReference type="ChEBI" id="CHEBI:15378"/>
        <dbReference type="ChEBI" id="CHEBI:29999"/>
        <dbReference type="ChEBI" id="CHEBI:57287"/>
        <dbReference type="ChEBI" id="CHEBI:58343"/>
        <dbReference type="ChEBI" id="CHEBI:64479"/>
        <dbReference type="EC" id="2.7.8.7"/>
    </reaction>
</comment>
<dbReference type="NCBIfam" id="TIGR00556">
    <property type="entry name" value="pantethn_trn"/>
    <property type="match status" value="1"/>
</dbReference>
<dbReference type="Gene3D" id="3.90.470.20">
    <property type="entry name" value="4'-phosphopantetheinyl transferase domain"/>
    <property type="match status" value="1"/>
</dbReference>
<comment type="caution">
    <text evidence="10">The sequence shown here is derived from an EMBL/GenBank/DDBJ whole genome shotgun (WGS) entry which is preliminary data.</text>
</comment>
<reference evidence="10 11" key="1">
    <citation type="journal article" date="2014" name="BMC Genomics">
        <title>Comparison of environmental and isolate Sulfobacillus genomes reveals diverse carbon, sulfur, nitrogen, and hydrogen metabolisms.</title>
        <authorList>
            <person name="Justice N.B."/>
            <person name="Norman A."/>
            <person name="Brown C.T."/>
            <person name="Singh A."/>
            <person name="Thomas B.C."/>
            <person name="Banfield J.F."/>
        </authorList>
    </citation>
    <scope>NUCLEOTIDE SEQUENCE [LARGE SCALE GENOMIC DNA]</scope>
    <source>
        <strain evidence="10">AMDSBA3</strain>
    </source>
</reference>
<dbReference type="Pfam" id="PF01648">
    <property type="entry name" value="ACPS"/>
    <property type="match status" value="1"/>
</dbReference>
<dbReference type="InterPro" id="IPR008278">
    <property type="entry name" value="4-PPantetheinyl_Trfase_dom"/>
</dbReference>
<comment type="function">
    <text evidence="8">Transfers the 4'-phosphopantetheine moiety from coenzyme A to a Ser of acyl-carrier-protein.</text>
</comment>
<dbReference type="InterPro" id="IPR037143">
    <property type="entry name" value="4-PPantetheinyl_Trfase_dom_sf"/>
</dbReference>
<evidence type="ECO:0000256" key="2">
    <source>
        <dbReference type="ARBA" id="ARBA00022679"/>
    </source>
</evidence>
<evidence type="ECO:0000256" key="5">
    <source>
        <dbReference type="ARBA" id="ARBA00022842"/>
    </source>
</evidence>
<evidence type="ECO:0000256" key="7">
    <source>
        <dbReference type="ARBA" id="ARBA00023160"/>
    </source>
</evidence>
<evidence type="ECO:0000313" key="10">
    <source>
        <dbReference type="EMBL" id="PSR23522.1"/>
    </source>
</evidence>
<dbReference type="SUPFAM" id="SSF56214">
    <property type="entry name" value="4'-phosphopantetheinyl transferase"/>
    <property type="match status" value="1"/>
</dbReference>
<evidence type="ECO:0000256" key="3">
    <source>
        <dbReference type="ARBA" id="ARBA00022723"/>
    </source>
</evidence>
<evidence type="ECO:0000256" key="4">
    <source>
        <dbReference type="ARBA" id="ARBA00022832"/>
    </source>
</evidence>
<keyword evidence="6 8" id="KW-0443">Lipid metabolism</keyword>
<accession>A0A2T2WMQ9</accession>
<feature type="binding site" evidence="8">
    <location>
        <position position="7"/>
    </location>
    <ligand>
        <name>Mg(2+)</name>
        <dbReference type="ChEBI" id="CHEBI:18420"/>
    </ligand>
</feature>
<dbReference type="InterPro" id="IPR004568">
    <property type="entry name" value="Ppantetheine-prot_Trfase_dom"/>
</dbReference>
<keyword evidence="7 8" id="KW-0275">Fatty acid biosynthesis</keyword>
<evidence type="ECO:0000256" key="1">
    <source>
        <dbReference type="ARBA" id="ARBA00022516"/>
    </source>
</evidence>
<dbReference type="EMBL" id="PXYV01000005">
    <property type="protein sequence ID" value="PSR23522.1"/>
    <property type="molecule type" value="Genomic_DNA"/>
</dbReference>
<evidence type="ECO:0000256" key="8">
    <source>
        <dbReference type="HAMAP-Rule" id="MF_00101"/>
    </source>
</evidence>
<evidence type="ECO:0000256" key="6">
    <source>
        <dbReference type="ARBA" id="ARBA00023098"/>
    </source>
</evidence>
<dbReference type="GO" id="GO:0005737">
    <property type="term" value="C:cytoplasm"/>
    <property type="evidence" value="ECO:0007669"/>
    <property type="project" value="UniProtKB-SubCell"/>
</dbReference>
<protein>
    <recommendedName>
        <fullName evidence="8">Holo-[acyl-carrier-protein] synthase</fullName>
        <shortName evidence="8">Holo-ACP synthase</shortName>
        <ecNumber evidence="8">2.7.8.7</ecNumber>
    </recommendedName>
    <alternativeName>
        <fullName evidence="8">4'-phosphopantetheinyl transferase AcpS</fullName>
    </alternativeName>
</protein>
<dbReference type="Proteomes" id="UP000241848">
    <property type="component" value="Unassembled WGS sequence"/>
</dbReference>
<dbReference type="GO" id="GO:0008897">
    <property type="term" value="F:holo-[acyl-carrier-protein] synthase activity"/>
    <property type="evidence" value="ECO:0007669"/>
    <property type="project" value="UniProtKB-UniRule"/>
</dbReference>
<dbReference type="AlphaFoldDB" id="A0A2T2WMQ9"/>
<gene>
    <name evidence="8" type="primary">acpS</name>
    <name evidence="10" type="ORF">C7B45_03005</name>
</gene>
<keyword evidence="5 8" id="KW-0460">Magnesium</keyword>
<evidence type="ECO:0000313" key="11">
    <source>
        <dbReference type="Proteomes" id="UP000241848"/>
    </source>
</evidence>
<name>A0A2T2WMQ9_9FIRM</name>
<dbReference type="InterPro" id="IPR002582">
    <property type="entry name" value="ACPS"/>
</dbReference>
<dbReference type="EC" id="2.7.8.7" evidence="8"/>
<feature type="domain" description="4'-phosphopantetheinyl transferase" evidence="9">
    <location>
        <begin position="3"/>
        <end position="114"/>
    </location>
</feature>
<organism evidence="10 11">
    <name type="scientific">Sulfobacillus acidophilus</name>
    <dbReference type="NCBI Taxonomy" id="53633"/>
    <lineage>
        <taxon>Bacteria</taxon>
        <taxon>Bacillati</taxon>
        <taxon>Bacillota</taxon>
        <taxon>Clostridia</taxon>
        <taxon>Eubacteriales</taxon>
        <taxon>Clostridiales Family XVII. Incertae Sedis</taxon>
        <taxon>Sulfobacillus</taxon>
    </lineage>
</organism>
<keyword evidence="2 8" id="KW-0808">Transferase</keyword>
<evidence type="ECO:0000259" key="9">
    <source>
        <dbReference type="Pfam" id="PF01648"/>
    </source>
</evidence>